<dbReference type="CDD" id="cd11755">
    <property type="entry name" value="GH94N_ChBP_like"/>
    <property type="match status" value="1"/>
</dbReference>
<dbReference type="EMBL" id="DRQG01000064">
    <property type="protein sequence ID" value="HGY55368.1"/>
    <property type="molecule type" value="Genomic_DNA"/>
</dbReference>
<dbReference type="Pfam" id="PF06165">
    <property type="entry name" value="GH94_b-supersand"/>
    <property type="match status" value="1"/>
</dbReference>
<dbReference type="InterPro" id="IPR052047">
    <property type="entry name" value="GH94_Enzymes"/>
</dbReference>
<gene>
    <name evidence="5" type="ORF">ENK44_06700</name>
</gene>
<dbReference type="InterPro" id="IPR012341">
    <property type="entry name" value="6hp_glycosidase-like_sf"/>
</dbReference>
<dbReference type="AlphaFoldDB" id="A0A7V4WUZ3"/>
<keyword evidence="1" id="KW-0328">Glycosyltransferase</keyword>
<dbReference type="PANTHER" id="PTHR37469:SF3">
    <property type="entry name" value="PUTATIVE-RELATED"/>
    <property type="match status" value="1"/>
</dbReference>
<dbReference type="InterPro" id="IPR037828">
    <property type="entry name" value="GH94N_ChBP"/>
</dbReference>
<dbReference type="Gene3D" id="1.50.10.10">
    <property type="match status" value="1"/>
</dbReference>
<evidence type="ECO:0000259" key="4">
    <source>
        <dbReference type="Pfam" id="PF17167"/>
    </source>
</evidence>
<dbReference type="SUPFAM" id="SSF74650">
    <property type="entry name" value="Galactose mutarotase-like"/>
    <property type="match status" value="1"/>
</dbReference>
<protein>
    <submittedName>
        <fullName evidence="5">N,N'-diacetylchitobiose phosphorylase</fullName>
    </submittedName>
</protein>
<sequence length="799" mass="91229">MKYGYFDNGNKEYVIERPDVPVSWTNYLGVKDMCTVISHNAGGYSFYKSTEHHRITRFRPNAIPLDRPGHYVYLRDDETGEYWSLSWQPVGKDFKRAKYVCRHGLSYSKFQCDYQGIRAEQLLFIPVNDDVELWDVKIKNESGRPRKLSVFSYVEFSFHHVEIDNQNFQMSLYASGSDFKDDIIEYDFFYEPWTFHFFASNFKPDSYDAVRDRFIGHYRTESNPIGVERGRLSGSTELGGNHCGALHKQIELQPGQETRLIFMLGVGSRREAGYAVKKKYSDLSNVDAAFEELKQYWRQKTSVFQCRTPHQGLDTMINIWTLYQAETCVVWSRFASFIEVGGRVGLGYRDTSQDIMGVVHTNPQKTRQRIIELLKGHTSKGYGLHLFDPAVFKPQEGRLPGVKLPTVVPTPGADEIVHGLEDVCADDALWLVASVCEWVVENGEPDFFDVVVPYADGGEGTVYEHLTKILDFSAEYIGQRGICQGLRADWNDCLNLGGGESGMVSFMHYWALHIFIEAAKELNRMDDVKKYSAMAEKVKKTAESVLWDGEWYIRGFTKKGIKIGSGESREGKLFLNAQSWAVYSGVASKERAIQCMDAVDKYLYSDYGLHLLWPAYSQPDDDIGYVTRVYKGVKENASIFSHPNPWAVIAECKLGRGSRAMKFYDAILPYNQNDIIEIREAEPYSYCQFIMGCDHTAHGRARHPWLTGTASWFYTAVTKYILGIRPTFRGLEVDPCIPDHWKEFEVERQWRGALYRIKVHNPNGVEKGVKSLKLNGSPAENPIPPQAKGSVNEVFVEMG</sequence>
<name>A0A7V4WUZ3_CALAY</name>
<proteinExistence type="predicted"/>
<evidence type="ECO:0000313" key="5">
    <source>
        <dbReference type="EMBL" id="HGY55368.1"/>
    </source>
</evidence>
<dbReference type="Pfam" id="PF17167">
    <property type="entry name" value="Glyco_hydro_94"/>
    <property type="match status" value="1"/>
</dbReference>
<dbReference type="GO" id="GO:0005975">
    <property type="term" value="P:carbohydrate metabolic process"/>
    <property type="evidence" value="ECO:0007669"/>
    <property type="project" value="InterPro"/>
</dbReference>
<dbReference type="InterPro" id="IPR033432">
    <property type="entry name" value="GH94_catalytic"/>
</dbReference>
<feature type="domain" description="Glycosyl hydrolase 94 catalytic" evidence="4">
    <location>
        <begin position="296"/>
        <end position="723"/>
    </location>
</feature>
<evidence type="ECO:0000256" key="1">
    <source>
        <dbReference type="ARBA" id="ARBA00022676"/>
    </source>
</evidence>
<dbReference type="GO" id="GO:0016757">
    <property type="term" value="F:glycosyltransferase activity"/>
    <property type="evidence" value="ECO:0007669"/>
    <property type="project" value="UniProtKB-KW"/>
</dbReference>
<dbReference type="InterPro" id="IPR008928">
    <property type="entry name" value="6-hairpin_glycosidase_sf"/>
</dbReference>
<dbReference type="Proteomes" id="UP000885779">
    <property type="component" value="Unassembled WGS sequence"/>
</dbReference>
<dbReference type="InterPro" id="IPR037018">
    <property type="entry name" value="GH65_N"/>
</dbReference>
<feature type="domain" description="Glycosyl hydrolase 94 supersandwich" evidence="3">
    <location>
        <begin position="11"/>
        <end position="282"/>
    </location>
</feature>
<reference evidence="5" key="1">
    <citation type="journal article" date="2020" name="mSystems">
        <title>Genome- and Community-Level Interaction Insights into Carbon Utilization and Element Cycling Functions of Hydrothermarchaeota in Hydrothermal Sediment.</title>
        <authorList>
            <person name="Zhou Z."/>
            <person name="Liu Y."/>
            <person name="Xu W."/>
            <person name="Pan J."/>
            <person name="Luo Z.H."/>
            <person name="Li M."/>
        </authorList>
    </citation>
    <scope>NUCLEOTIDE SEQUENCE [LARGE SCALE GENOMIC DNA]</scope>
    <source>
        <strain evidence="5">HyVt-577</strain>
    </source>
</reference>
<comment type="caution">
    <text evidence="5">The sequence shown here is derived from an EMBL/GenBank/DDBJ whole genome shotgun (WGS) entry which is preliminary data.</text>
</comment>
<dbReference type="SMART" id="SM01068">
    <property type="entry name" value="CBM_X"/>
    <property type="match status" value="1"/>
</dbReference>
<dbReference type="Gene3D" id="2.60.420.10">
    <property type="entry name" value="Maltose phosphorylase, domain 3"/>
    <property type="match status" value="1"/>
</dbReference>
<dbReference type="InterPro" id="IPR011013">
    <property type="entry name" value="Gal_mutarotase_sf_dom"/>
</dbReference>
<evidence type="ECO:0000259" key="3">
    <source>
        <dbReference type="Pfam" id="PF06165"/>
    </source>
</evidence>
<organism evidence="5">
    <name type="scientific">Caldithrix abyssi</name>
    <dbReference type="NCBI Taxonomy" id="187145"/>
    <lineage>
        <taxon>Bacteria</taxon>
        <taxon>Pseudomonadati</taxon>
        <taxon>Calditrichota</taxon>
        <taxon>Calditrichia</taxon>
        <taxon>Calditrichales</taxon>
        <taxon>Calditrichaceae</taxon>
        <taxon>Caldithrix</taxon>
    </lineage>
</organism>
<evidence type="ECO:0000256" key="2">
    <source>
        <dbReference type="ARBA" id="ARBA00022679"/>
    </source>
</evidence>
<accession>A0A7V4WUZ3</accession>
<dbReference type="Gene3D" id="2.70.98.40">
    <property type="entry name" value="Glycoside hydrolase, family 65, N-terminal domain"/>
    <property type="match status" value="1"/>
</dbReference>
<dbReference type="SUPFAM" id="SSF48208">
    <property type="entry name" value="Six-hairpin glycosidases"/>
    <property type="match status" value="1"/>
</dbReference>
<dbReference type="PANTHER" id="PTHR37469">
    <property type="entry name" value="CELLOBIONIC ACID PHOSPHORYLASE-RELATED"/>
    <property type="match status" value="1"/>
</dbReference>
<dbReference type="InterPro" id="IPR010383">
    <property type="entry name" value="Glyco_hydrolase_94_b-supersand"/>
</dbReference>
<dbReference type="GO" id="GO:0030246">
    <property type="term" value="F:carbohydrate binding"/>
    <property type="evidence" value="ECO:0007669"/>
    <property type="project" value="InterPro"/>
</dbReference>
<keyword evidence="2" id="KW-0808">Transferase</keyword>